<protein>
    <submittedName>
        <fullName evidence="3">Sister chromatid cohesion protein Dcc1</fullName>
    </submittedName>
</protein>
<name>A0AAD4MAE7_9AGAM</name>
<keyword evidence="2" id="KW-0235">DNA replication</keyword>
<dbReference type="GO" id="GO:0000775">
    <property type="term" value="C:chromosome, centromeric region"/>
    <property type="evidence" value="ECO:0007669"/>
    <property type="project" value="TreeGrafter"/>
</dbReference>
<sequence length="358" mass="40449">MPEIEIIFAPQQEPIGSFRLLELSSDLCKQIESSNISDLNFAIKGGPDEDAVLCTSERTYNIRSVALSNSVLVMSPSPNPNRSKDQVVIQDSLNELLELVPTIPKLHRFKALLKEYIWEEGQEEEDDNLGVTTQKGVTLDQARAEFQASEQELVQALKEKHVLIIDDILRPLSPSYLHKILELLLMHLVSLSQTHDAASVNREVTLQVMRWFGEVDAANESWKVDVERTVRQVGLGVLRQHRKEPIAEEEFMAKWNTAVGDTFASSTSLRLLTGNYICSPSPFSSSTLLSYLPCAELPTDPATRFADLFFIRARWKAEDIVPYLSDVAVDTKDLDKLMLKYARPLTDKDGLWYTTRAR</sequence>
<dbReference type="PANTHER" id="PTHR13395">
    <property type="entry name" value="SISTER CHROMATID COHESION PROTEIN DCC1-RELATED"/>
    <property type="match status" value="1"/>
</dbReference>
<keyword evidence="4" id="KW-1185">Reference proteome</keyword>
<evidence type="ECO:0000256" key="2">
    <source>
        <dbReference type="ARBA" id="ARBA00022705"/>
    </source>
</evidence>
<proteinExistence type="inferred from homology"/>
<dbReference type="Proteomes" id="UP001203297">
    <property type="component" value="Unassembled WGS sequence"/>
</dbReference>
<evidence type="ECO:0000313" key="4">
    <source>
        <dbReference type="Proteomes" id="UP001203297"/>
    </source>
</evidence>
<dbReference type="EMBL" id="WTXG01000005">
    <property type="protein sequence ID" value="KAI0305572.1"/>
    <property type="molecule type" value="Genomic_DNA"/>
</dbReference>
<dbReference type="Pfam" id="PF09724">
    <property type="entry name" value="Dcc1"/>
    <property type="match status" value="1"/>
</dbReference>
<comment type="similarity">
    <text evidence="1">Belongs to the DCC1 family.</text>
</comment>
<dbReference type="GO" id="GO:0000785">
    <property type="term" value="C:chromatin"/>
    <property type="evidence" value="ECO:0007669"/>
    <property type="project" value="TreeGrafter"/>
</dbReference>
<reference evidence="3" key="1">
    <citation type="journal article" date="2022" name="New Phytol.">
        <title>Evolutionary transition to the ectomycorrhizal habit in the genomes of a hyperdiverse lineage of mushroom-forming fungi.</title>
        <authorList>
            <person name="Looney B."/>
            <person name="Miyauchi S."/>
            <person name="Morin E."/>
            <person name="Drula E."/>
            <person name="Courty P.E."/>
            <person name="Kohler A."/>
            <person name="Kuo A."/>
            <person name="LaButti K."/>
            <person name="Pangilinan J."/>
            <person name="Lipzen A."/>
            <person name="Riley R."/>
            <person name="Andreopoulos W."/>
            <person name="He G."/>
            <person name="Johnson J."/>
            <person name="Nolan M."/>
            <person name="Tritt A."/>
            <person name="Barry K.W."/>
            <person name="Grigoriev I.V."/>
            <person name="Nagy L.G."/>
            <person name="Hibbett D."/>
            <person name="Henrissat B."/>
            <person name="Matheny P.B."/>
            <person name="Labbe J."/>
            <person name="Martin F.M."/>
        </authorList>
    </citation>
    <scope>NUCLEOTIDE SEQUENCE</scope>
    <source>
        <strain evidence="3">BPL690</strain>
    </source>
</reference>
<accession>A0AAD4MAE7</accession>
<dbReference type="AlphaFoldDB" id="A0AAD4MAE7"/>
<gene>
    <name evidence="3" type="ORF">B0F90DRAFT_1808802</name>
</gene>
<dbReference type="GO" id="GO:0006260">
    <property type="term" value="P:DNA replication"/>
    <property type="evidence" value="ECO:0007669"/>
    <property type="project" value="UniProtKB-KW"/>
</dbReference>
<evidence type="ECO:0000256" key="1">
    <source>
        <dbReference type="ARBA" id="ARBA00007017"/>
    </source>
</evidence>
<dbReference type="PANTHER" id="PTHR13395:SF6">
    <property type="entry name" value="SISTER CHROMATID COHESION PROTEIN DCC1"/>
    <property type="match status" value="1"/>
</dbReference>
<comment type="caution">
    <text evidence="3">The sequence shown here is derived from an EMBL/GenBank/DDBJ whole genome shotgun (WGS) entry which is preliminary data.</text>
</comment>
<dbReference type="GO" id="GO:0034088">
    <property type="term" value="P:maintenance of mitotic sister chromatid cohesion"/>
    <property type="evidence" value="ECO:0007669"/>
    <property type="project" value="TreeGrafter"/>
</dbReference>
<organism evidence="3 4">
    <name type="scientific">Multifurca ochricompacta</name>
    <dbReference type="NCBI Taxonomy" id="376703"/>
    <lineage>
        <taxon>Eukaryota</taxon>
        <taxon>Fungi</taxon>
        <taxon>Dikarya</taxon>
        <taxon>Basidiomycota</taxon>
        <taxon>Agaricomycotina</taxon>
        <taxon>Agaricomycetes</taxon>
        <taxon>Russulales</taxon>
        <taxon>Russulaceae</taxon>
        <taxon>Multifurca</taxon>
    </lineage>
</organism>
<dbReference type="GO" id="GO:0031390">
    <property type="term" value="C:Ctf18 RFC-like complex"/>
    <property type="evidence" value="ECO:0007669"/>
    <property type="project" value="InterPro"/>
</dbReference>
<dbReference type="InterPro" id="IPR019128">
    <property type="entry name" value="Dcc1"/>
</dbReference>
<evidence type="ECO:0000313" key="3">
    <source>
        <dbReference type="EMBL" id="KAI0305572.1"/>
    </source>
</evidence>